<dbReference type="AlphaFoldDB" id="A0A1I5FQH2"/>
<keyword evidence="2" id="KW-1185">Reference proteome</keyword>
<reference evidence="1 2" key="1">
    <citation type="submission" date="2016-10" db="EMBL/GenBank/DDBJ databases">
        <authorList>
            <person name="de Groot N.N."/>
        </authorList>
    </citation>
    <scope>NUCLEOTIDE SEQUENCE [LARGE SCALE GENOMIC DNA]</scope>
    <source>
        <strain evidence="1 2">CGMCC 1.9157</strain>
    </source>
</reference>
<evidence type="ECO:0000313" key="1">
    <source>
        <dbReference type="EMBL" id="SFO26030.1"/>
    </source>
</evidence>
<proteinExistence type="predicted"/>
<dbReference type="Proteomes" id="UP000199236">
    <property type="component" value="Unassembled WGS sequence"/>
</dbReference>
<dbReference type="EMBL" id="FOVR01000004">
    <property type="protein sequence ID" value="SFO26030.1"/>
    <property type="molecule type" value="Genomic_DNA"/>
</dbReference>
<accession>A0A1I5FQH2</accession>
<evidence type="ECO:0000313" key="2">
    <source>
        <dbReference type="Proteomes" id="UP000199236"/>
    </source>
</evidence>
<sequence>MRHQKRSLQNASHSEALEKLKEYKDVNIPPVDSLAGIAELFIQEAGINLTALPMLTQSLQGLQKKSKDSLGAICAFDLQHTKGLSRLSFIVETEWNYLLLETIDPTTRTVSCQHLKLKIHLDDPKRMKREGQKIVQAFRKFKGSRQGTSLRTYLRRLLGGN</sequence>
<protein>
    <submittedName>
        <fullName evidence="1">Uncharacterized protein</fullName>
    </submittedName>
</protein>
<gene>
    <name evidence="1" type="ORF">SAMN04488056_104162</name>
</gene>
<name>A0A1I5FQH2_9HYPH</name>
<dbReference type="OrthoDB" id="8448551at2"/>
<dbReference type="RefSeq" id="WP_090071629.1">
    <property type="nucleotide sequence ID" value="NZ_FOVR01000004.1"/>
</dbReference>
<organism evidence="1 2">
    <name type="scientific">Cohaesibacter marisflavi</name>
    <dbReference type="NCBI Taxonomy" id="655353"/>
    <lineage>
        <taxon>Bacteria</taxon>
        <taxon>Pseudomonadati</taxon>
        <taxon>Pseudomonadota</taxon>
        <taxon>Alphaproteobacteria</taxon>
        <taxon>Hyphomicrobiales</taxon>
        <taxon>Cohaesibacteraceae</taxon>
    </lineage>
</organism>